<evidence type="ECO:0000313" key="2">
    <source>
        <dbReference type="EMBL" id="KAE9531550.1"/>
    </source>
</evidence>
<keyword evidence="1" id="KW-0812">Transmembrane</keyword>
<name>A0A6G0TFS7_APHGL</name>
<feature type="transmembrane region" description="Helical" evidence="1">
    <location>
        <begin position="193"/>
        <end position="214"/>
    </location>
</feature>
<comment type="caution">
    <text evidence="2">The sequence shown here is derived from an EMBL/GenBank/DDBJ whole genome shotgun (WGS) entry which is preliminary data.</text>
</comment>
<keyword evidence="3" id="KW-1185">Reference proteome</keyword>
<protein>
    <submittedName>
        <fullName evidence="2">Uncharacterized protein</fullName>
    </submittedName>
</protein>
<evidence type="ECO:0000313" key="3">
    <source>
        <dbReference type="Proteomes" id="UP000475862"/>
    </source>
</evidence>
<dbReference type="OrthoDB" id="10640967at2759"/>
<keyword evidence="1" id="KW-0472">Membrane</keyword>
<proteinExistence type="predicted"/>
<reference evidence="2 3" key="1">
    <citation type="submission" date="2019-08" db="EMBL/GenBank/DDBJ databases">
        <title>The genome of the soybean aphid Biotype 1, its phylome, world population structure and adaptation to the North American continent.</title>
        <authorList>
            <person name="Giordano R."/>
            <person name="Donthu R.K."/>
            <person name="Hernandez A.G."/>
            <person name="Wright C.L."/>
            <person name="Zimin A.V."/>
        </authorList>
    </citation>
    <scope>NUCLEOTIDE SEQUENCE [LARGE SCALE GENOMIC DNA]</scope>
    <source>
        <tissue evidence="2">Whole aphids</tissue>
    </source>
</reference>
<evidence type="ECO:0000256" key="1">
    <source>
        <dbReference type="SAM" id="Phobius"/>
    </source>
</evidence>
<dbReference type="AlphaFoldDB" id="A0A6G0TFS7"/>
<keyword evidence="1" id="KW-1133">Transmembrane helix</keyword>
<dbReference type="EMBL" id="VYZN01000041">
    <property type="protein sequence ID" value="KAE9531550.1"/>
    <property type="molecule type" value="Genomic_DNA"/>
</dbReference>
<accession>A0A6G0TFS7</accession>
<organism evidence="2 3">
    <name type="scientific">Aphis glycines</name>
    <name type="common">Soybean aphid</name>
    <dbReference type="NCBI Taxonomy" id="307491"/>
    <lineage>
        <taxon>Eukaryota</taxon>
        <taxon>Metazoa</taxon>
        <taxon>Ecdysozoa</taxon>
        <taxon>Arthropoda</taxon>
        <taxon>Hexapoda</taxon>
        <taxon>Insecta</taxon>
        <taxon>Pterygota</taxon>
        <taxon>Neoptera</taxon>
        <taxon>Paraneoptera</taxon>
        <taxon>Hemiptera</taxon>
        <taxon>Sternorrhyncha</taxon>
        <taxon>Aphidomorpha</taxon>
        <taxon>Aphidoidea</taxon>
        <taxon>Aphididae</taxon>
        <taxon>Aphidini</taxon>
        <taxon>Aphis</taxon>
        <taxon>Aphis</taxon>
    </lineage>
</organism>
<dbReference type="Proteomes" id="UP000475862">
    <property type="component" value="Unassembled WGS sequence"/>
</dbReference>
<sequence length="363" mass="42436">MARWSDSQFTVCSEDSFIIEKCHHLLQIGTSYLPMTNKEPNARKNLKKVGQRFSMTKIKCRLLQSRPLFPININYHNIRMSNPHLFIVSVLHTYDIANLNLPVLKGSTLNGPLRTYAATSKPFHFSLSKVQSNVTCSSISLISFSKVSFHLVLGLLSEHFLIHLYQISIYVPATLDVYTLYMFDWSKFLLDSIISLIFSSLIHKPMILLAFISLETERVTSSRVFPKRTMSSAYAKTDSLITFSSPRLNKVGDKASPCLNPELTSKNGDIYIYNYSYMFFLRFTYSYLHHNISFLMFFYKQLFLNQCLLLTHFNLTSLMRFLNYYTVEDININKYYIFIDYTFRSRDHHTHIKTFKNMCKQNE</sequence>
<feature type="transmembrane region" description="Helical" evidence="1">
    <location>
        <begin position="151"/>
        <end position="173"/>
    </location>
</feature>
<gene>
    <name evidence="2" type="ORF">AGLY_010756</name>
</gene>